<dbReference type="Gene3D" id="3.20.20.70">
    <property type="entry name" value="Aldolase class I"/>
    <property type="match status" value="1"/>
</dbReference>
<dbReference type="InterPro" id="IPR013785">
    <property type="entry name" value="Aldolase_TIM"/>
</dbReference>
<evidence type="ECO:0008006" key="4">
    <source>
        <dbReference type="Google" id="ProtNLM"/>
    </source>
</evidence>
<dbReference type="Proteomes" id="UP001212841">
    <property type="component" value="Unassembled WGS sequence"/>
</dbReference>
<comment type="caution">
    <text evidence="2">The sequence shown here is derived from an EMBL/GenBank/DDBJ whole genome shotgun (WGS) entry which is preliminary data.</text>
</comment>
<comment type="similarity">
    <text evidence="1">Belongs to the phosphosulfolactate synthase family.</text>
</comment>
<dbReference type="InterPro" id="IPR003830">
    <property type="entry name" value="ComA_synth"/>
</dbReference>
<protein>
    <recommendedName>
        <fullName evidence="4">Phosphosulfolactate synthase</fullName>
    </recommendedName>
</protein>
<proteinExistence type="inferred from homology"/>
<gene>
    <name evidence="2" type="ORF">HK097_006090</name>
</gene>
<name>A0AAD5WY39_9FUNG</name>
<organism evidence="2 3">
    <name type="scientific">Rhizophlyctis rosea</name>
    <dbReference type="NCBI Taxonomy" id="64517"/>
    <lineage>
        <taxon>Eukaryota</taxon>
        <taxon>Fungi</taxon>
        <taxon>Fungi incertae sedis</taxon>
        <taxon>Chytridiomycota</taxon>
        <taxon>Chytridiomycota incertae sedis</taxon>
        <taxon>Chytridiomycetes</taxon>
        <taxon>Rhizophlyctidales</taxon>
        <taxon>Rhizophlyctidaceae</taxon>
        <taxon>Rhizophlyctis</taxon>
    </lineage>
</organism>
<evidence type="ECO:0000313" key="2">
    <source>
        <dbReference type="EMBL" id="KAJ3027776.1"/>
    </source>
</evidence>
<dbReference type="InterPro" id="IPR036112">
    <property type="entry name" value="ComA_synth_sf"/>
</dbReference>
<dbReference type="PANTHER" id="PTHR48413:SF1">
    <property type="entry name" value="PROTEIN HEAT-STRESS-ASSOCIATED 32"/>
    <property type="match status" value="1"/>
</dbReference>
<sequence length="284" mass="31195">PITTTQIPQFNTDFAFLGLTKRGTKPRTKGITEMRGPYYSIMGPRYLRDVLESCGGVVDSLKFAGGSFTLIPSKTVRELIQIAHEHDVKVSTGGFIERVLTAGMGDLRMELVEKYLMACKDVGFDTIELSSGFITISTDDWSRLIDRVHSLGLKAKPEVGIQFGAGGTTDAESLKRLGQRSTSLLISQAKHFISQGCDLIMIESEGITESVTSWRTDVISEIVSALGIEKTMFEASDPAVFTHYVHTYGPNVNLFVDHSQVLQLEGVRRGLWGTSDVWGRVVGL</sequence>
<keyword evidence="3" id="KW-1185">Reference proteome</keyword>
<dbReference type="AlphaFoldDB" id="A0AAD5WY39"/>
<dbReference type="PANTHER" id="PTHR48413">
    <property type="match status" value="1"/>
</dbReference>
<dbReference type="EMBL" id="JADGJD010002855">
    <property type="protein sequence ID" value="KAJ3027776.1"/>
    <property type="molecule type" value="Genomic_DNA"/>
</dbReference>
<feature type="non-terminal residue" evidence="2">
    <location>
        <position position="1"/>
    </location>
</feature>
<dbReference type="Pfam" id="PF02679">
    <property type="entry name" value="ComA"/>
    <property type="match status" value="1"/>
</dbReference>
<dbReference type="SUPFAM" id="SSF102110">
    <property type="entry name" value="(2r)-phospho-3-sulfolactate synthase ComA"/>
    <property type="match status" value="1"/>
</dbReference>
<accession>A0AAD5WY39</accession>
<evidence type="ECO:0000256" key="1">
    <source>
        <dbReference type="ARBA" id="ARBA00010424"/>
    </source>
</evidence>
<reference evidence="2" key="1">
    <citation type="submission" date="2020-05" db="EMBL/GenBank/DDBJ databases">
        <title>Phylogenomic resolution of chytrid fungi.</title>
        <authorList>
            <person name="Stajich J.E."/>
            <person name="Amses K."/>
            <person name="Simmons R."/>
            <person name="Seto K."/>
            <person name="Myers J."/>
            <person name="Bonds A."/>
            <person name="Quandt C.A."/>
            <person name="Barry K."/>
            <person name="Liu P."/>
            <person name="Grigoriev I."/>
            <person name="Longcore J.E."/>
            <person name="James T.Y."/>
        </authorList>
    </citation>
    <scope>NUCLEOTIDE SEQUENCE</scope>
    <source>
        <strain evidence="2">JEL0318</strain>
    </source>
</reference>
<evidence type="ECO:0000313" key="3">
    <source>
        <dbReference type="Proteomes" id="UP001212841"/>
    </source>
</evidence>